<evidence type="ECO:0000256" key="7">
    <source>
        <dbReference type="ARBA" id="ARBA00022679"/>
    </source>
</evidence>
<evidence type="ECO:0000256" key="5">
    <source>
        <dbReference type="ARBA" id="ARBA00022553"/>
    </source>
</evidence>
<evidence type="ECO:0000256" key="19">
    <source>
        <dbReference type="ARBA" id="ARBA00082785"/>
    </source>
</evidence>
<dbReference type="Pfam" id="PF00534">
    <property type="entry name" value="Glycos_transf_1"/>
    <property type="match status" value="1"/>
</dbReference>
<evidence type="ECO:0000256" key="14">
    <source>
        <dbReference type="ARBA" id="ARBA00031566"/>
    </source>
</evidence>
<dbReference type="FunFam" id="3.40.50.2000:FF:000096">
    <property type="entry name" value="ALG1, chitobiosyldiphosphodolichol beta-mannosyltransferase"/>
    <property type="match status" value="1"/>
</dbReference>
<keyword evidence="11" id="KW-1133">Transmembrane helix</keyword>
<dbReference type="EMBL" id="CAACVG010007973">
    <property type="protein sequence ID" value="VEN47882.1"/>
    <property type="molecule type" value="Genomic_DNA"/>
</dbReference>
<dbReference type="EC" id="2.4.1.142" evidence="3"/>
<dbReference type="InterPro" id="IPR001296">
    <property type="entry name" value="Glyco_trans_1"/>
</dbReference>
<reference evidence="22 23" key="1">
    <citation type="submission" date="2019-01" db="EMBL/GenBank/DDBJ databases">
        <authorList>
            <person name="Sayadi A."/>
        </authorList>
    </citation>
    <scope>NUCLEOTIDE SEQUENCE [LARGE SCALE GENOMIC DNA]</scope>
</reference>
<evidence type="ECO:0000256" key="15">
    <source>
        <dbReference type="ARBA" id="ARBA00033088"/>
    </source>
</evidence>
<evidence type="ECO:0000256" key="17">
    <source>
        <dbReference type="ARBA" id="ARBA00056362"/>
    </source>
</evidence>
<dbReference type="Proteomes" id="UP000410492">
    <property type="component" value="Unassembled WGS sequence"/>
</dbReference>
<evidence type="ECO:0000256" key="16">
    <source>
        <dbReference type="ARBA" id="ARBA00045071"/>
    </source>
</evidence>
<dbReference type="PANTHER" id="PTHR13036:SF0">
    <property type="entry name" value="CHITOBIOSYLDIPHOSPHODOLICHOL BETA-MANNOSYLTRANSFERASE"/>
    <property type="match status" value="1"/>
</dbReference>
<comment type="pathway">
    <text evidence="2">Protein modification; protein glycosylation.</text>
</comment>
<protein>
    <recommendedName>
        <fullName evidence="4">Chitobiosyldiphosphodolichol beta-mannosyltransferase</fullName>
        <ecNumber evidence="3">2.4.1.142</ecNumber>
    </recommendedName>
    <alternativeName>
        <fullName evidence="19">Asparagine-linked glycosylation protein 1 homolog</fullName>
    </alternativeName>
    <alternativeName>
        <fullName evidence="14">Beta-1,4-mannosyltransferase</fullName>
    </alternativeName>
    <alternativeName>
        <fullName evidence="15">GDP-Man:GlcNAc2-PP-dolichol mannosyltransferase</fullName>
    </alternativeName>
    <alternativeName>
        <fullName evidence="13">GDP-mannose-dolichol diphosphochitobiose mannosyltransferase</fullName>
    </alternativeName>
</protein>
<evidence type="ECO:0000256" key="8">
    <source>
        <dbReference type="ARBA" id="ARBA00022692"/>
    </source>
</evidence>
<evidence type="ECO:0000256" key="9">
    <source>
        <dbReference type="ARBA" id="ARBA00022824"/>
    </source>
</evidence>
<feature type="domain" description="Glycosyltransferase subfamily 4-like N-terminal" evidence="21">
    <location>
        <begin position="27"/>
        <end position="181"/>
    </location>
</feature>
<evidence type="ECO:0000256" key="18">
    <source>
        <dbReference type="ARBA" id="ARBA00061237"/>
    </source>
</evidence>
<keyword evidence="5" id="KW-0597">Phosphoprotein</keyword>
<keyword evidence="6" id="KW-0328">Glycosyltransferase</keyword>
<feature type="domain" description="Glycosyl transferase family 1" evidence="20">
    <location>
        <begin position="239"/>
        <end position="393"/>
    </location>
</feature>
<evidence type="ECO:0000313" key="23">
    <source>
        <dbReference type="Proteomes" id="UP000410492"/>
    </source>
</evidence>
<evidence type="ECO:0000256" key="11">
    <source>
        <dbReference type="ARBA" id="ARBA00022989"/>
    </source>
</evidence>
<evidence type="ECO:0000313" key="22">
    <source>
        <dbReference type="EMBL" id="VEN47882.1"/>
    </source>
</evidence>
<accession>A0A653CIY1</accession>
<dbReference type="GO" id="GO:0004578">
    <property type="term" value="F:chitobiosyldiphosphodolichol beta-mannosyltransferase activity"/>
    <property type="evidence" value="ECO:0007669"/>
    <property type="project" value="UniProtKB-EC"/>
</dbReference>
<sequence>MSPDDSKNVCVVVLGDFGRSPRMQYHALSLAEMGHKVDVIAYGETEPMEEVKTAPLLYYHYLVPCPNIPVKIVNYAFKTVWQTLNMLFLLIIARRPDILIVQNPPAVPALFVCWMFCRIFGCKLVVDWHNYGHTILAMSLSENSILVQITKMVEIFVGKRADHNFCVTQAMKHDLFTRWKIIANTLYDKPPLRFKPITLKEKHEFLLEFGKNYKEILCEDGSTIFTSLVDDGDVQLKPNRPGMLVSSTSWTEDEDFSILLAALQDYEDHITNGNHSSLPNLICFITGKGHLKQMYCNLIKERNWQHVTVITPWLEPHQYPLMLASADLGVSLHMSSSGLDLPMKVVDMFGCGLPVCAYYFKCLYELVQHEKNGYIFMSSDELATQIQNWFTKFPNNEKQMEVEKKFKTALNAFQECRWRENWNKVAAPVFK</sequence>
<evidence type="ECO:0000259" key="20">
    <source>
        <dbReference type="Pfam" id="PF00534"/>
    </source>
</evidence>
<comment type="catalytic activity">
    <reaction evidence="16">
        <text>an N,N'-diacetylchitobiosyl-diphospho-di-trans,poly-cis-dolichol + GDP-alpha-D-mannose = a beta-D-Man-(1-&gt;4)-beta-D-GlcNAc-(1-&gt;4)-alpha-D-GlcNAc-diphospho-di-trans,poly-cis-dolichol + GDP + H(+)</text>
        <dbReference type="Rhea" id="RHEA:13865"/>
        <dbReference type="Rhea" id="RHEA-COMP:19510"/>
        <dbReference type="Rhea" id="RHEA-COMP:19511"/>
        <dbReference type="ChEBI" id="CHEBI:15378"/>
        <dbReference type="ChEBI" id="CHEBI:57269"/>
        <dbReference type="ChEBI" id="CHEBI:57527"/>
        <dbReference type="ChEBI" id="CHEBI:58189"/>
        <dbReference type="ChEBI" id="CHEBI:58472"/>
        <dbReference type="EC" id="2.4.1.142"/>
    </reaction>
    <physiologicalReaction direction="left-to-right" evidence="16">
        <dbReference type="Rhea" id="RHEA:13866"/>
    </physiologicalReaction>
</comment>
<evidence type="ECO:0000256" key="12">
    <source>
        <dbReference type="ARBA" id="ARBA00023136"/>
    </source>
</evidence>
<dbReference type="OrthoDB" id="614844at2759"/>
<evidence type="ECO:0000256" key="1">
    <source>
        <dbReference type="ARBA" id="ARBA00004389"/>
    </source>
</evidence>
<comment type="function">
    <text evidence="17">Mannosyltransferase that operates in the biosynthetic pathway of dolichol-linked oligosaccharides, the glycan precursors employed in protein asparagine (N)-glycosylation. The assembly of dolichol-linked oligosaccharides begins on the cytosolic side of the endoplasmic reticulum membrane and finishes in its lumen. The sequential addition of sugars to dolichol pyrophosphate produces dolichol-linked oligosaccharides containing fourteen sugars, including two GlcNAcs, nine mannoses and three glucoses. Once assembled, the oligosaccharide is transferred from the lipid to nascent proteins by oligosaccharyltransferases. Catalyzes, on the cytoplasmic face of the endoplasmic reticulum, the addition of the first mannose residues to the dolichol-linked oligosaccharide chain, to produce Man1GlcNAc(2)-PP-dolichol core oligosaccharide. Man1GlcNAc(2)-PP-dolichol is a substrate for ALG2, the following enzyme in the biosynthetic pathway.</text>
</comment>
<dbReference type="SUPFAM" id="SSF53756">
    <property type="entry name" value="UDP-Glycosyltransferase/glycogen phosphorylase"/>
    <property type="match status" value="1"/>
</dbReference>
<evidence type="ECO:0000256" key="3">
    <source>
        <dbReference type="ARBA" id="ARBA00012611"/>
    </source>
</evidence>
<evidence type="ECO:0000256" key="2">
    <source>
        <dbReference type="ARBA" id="ARBA00004922"/>
    </source>
</evidence>
<evidence type="ECO:0000256" key="10">
    <source>
        <dbReference type="ARBA" id="ARBA00022968"/>
    </source>
</evidence>
<dbReference type="PANTHER" id="PTHR13036">
    <property type="entry name" value="BETA1,4 MANNOSYLTRANSFERASE"/>
    <property type="match status" value="1"/>
</dbReference>
<organism evidence="22 23">
    <name type="scientific">Callosobruchus maculatus</name>
    <name type="common">Southern cowpea weevil</name>
    <name type="synonym">Pulse bruchid</name>
    <dbReference type="NCBI Taxonomy" id="64391"/>
    <lineage>
        <taxon>Eukaryota</taxon>
        <taxon>Metazoa</taxon>
        <taxon>Ecdysozoa</taxon>
        <taxon>Arthropoda</taxon>
        <taxon>Hexapoda</taxon>
        <taxon>Insecta</taxon>
        <taxon>Pterygota</taxon>
        <taxon>Neoptera</taxon>
        <taxon>Endopterygota</taxon>
        <taxon>Coleoptera</taxon>
        <taxon>Polyphaga</taxon>
        <taxon>Cucujiformia</taxon>
        <taxon>Chrysomeloidea</taxon>
        <taxon>Chrysomelidae</taxon>
        <taxon>Bruchinae</taxon>
        <taxon>Bruchini</taxon>
        <taxon>Callosobruchus</taxon>
    </lineage>
</organism>
<comment type="similarity">
    <text evidence="18">Belongs to the glycosyltransferase group 1 family. Glycosyltransferase 33 subfamily.</text>
</comment>
<keyword evidence="8" id="KW-0812">Transmembrane</keyword>
<dbReference type="Pfam" id="PF13439">
    <property type="entry name" value="Glyco_transf_4"/>
    <property type="match status" value="1"/>
</dbReference>
<keyword evidence="12" id="KW-0472">Membrane</keyword>
<keyword evidence="9" id="KW-0256">Endoplasmic reticulum</keyword>
<keyword evidence="7" id="KW-0808">Transferase</keyword>
<dbReference type="InterPro" id="IPR026051">
    <property type="entry name" value="ALG1-like"/>
</dbReference>
<dbReference type="InterPro" id="IPR028098">
    <property type="entry name" value="Glyco_trans_4-like_N"/>
</dbReference>
<dbReference type="AlphaFoldDB" id="A0A653CIY1"/>
<evidence type="ECO:0000256" key="13">
    <source>
        <dbReference type="ARBA" id="ARBA00031434"/>
    </source>
</evidence>
<proteinExistence type="inferred from homology"/>
<name>A0A653CIY1_CALMS</name>
<evidence type="ECO:0000256" key="4">
    <source>
        <dbReference type="ARBA" id="ARBA00015841"/>
    </source>
</evidence>
<evidence type="ECO:0000259" key="21">
    <source>
        <dbReference type="Pfam" id="PF13439"/>
    </source>
</evidence>
<keyword evidence="23" id="KW-1185">Reference proteome</keyword>
<dbReference type="GO" id="GO:0005789">
    <property type="term" value="C:endoplasmic reticulum membrane"/>
    <property type="evidence" value="ECO:0007669"/>
    <property type="project" value="UniProtKB-SubCell"/>
</dbReference>
<gene>
    <name evidence="22" type="ORF">CALMAC_LOCUS9535</name>
</gene>
<evidence type="ECO:0000256" key="6">
    <source>
        <dbReference type="ARBA" id="ARBA00022676"/>
    </source>
</evidence>
<dbReference type="FunFam" id="3.40.50.2000:FF:000109">
    <property type="entry name" value="Chitobiosyldiphosphodolichol beta-mannosyltransferase"/>
    <property type="match status" value="1"/>
</dbReference>
<keyword evidence="10" id="KW-0735">Signal-anchor</keyword>
<dbReference type="Gene3D" id="3.40.50.2000">
    <property type="entry name" value="Glycogen Phosphorylase B"/>
    <property type="match status" value="2"/>
</dbReference>
<comment type="subcellular location">
    <subcellularLocation>
        <location evidence="1">Endoplasmic reticulum membrane</location>
        <topology evidence="1">Single-pass membrane protein</topology>
    </subcellularLocation>
</comment>